<comment type="caution">
    <text evidence="2">The sequence shown here is derived from an EMBL/GenBank/DDBJ whole genome shotgun (WGS) entry which is preliminary data.</text>
</comment>
<accession>A0AAV6IXZ6</accession>
<dbReference type="EMBL" id="JACTNZ010000009">
    <property type="protein sequence ID" value="KAG5533727.1"/>
    <property type="molecule type" value="Genomic_DNA"/>
</dbReference>
<gene>
    <name evidence="2" type="ORF">RHGRI_027795</name>
</gene>
<sequence>MIQLIVEDTPPSKLARRSSKDIRTQETLNVDGFSNRDTRSGGAPRGIKAKYPRLRKPRDENEGEIRETAYRASLNGIKIGVGIK</sequence>
<name>A0AAV6IXZ6_9ERIC</name>
<proteinExistence type="predicted"/>
<keyword evidence="3" id="KW-1185">Reference proteome</keyword>
<feature type="compositionally biased region" description="Basic and acidic residues" evidence="1">
    <location>
        <begin position="57"/>
        <end position="69"/>
    </location>
</feature>
<dbReference type="Proteomes" id="UP000823749">
    <property type="component" value="Chromosome 9"/>
</dbReference>
<evidence type="ECO:0000313" key="2">
    <source>
        <dbReference type="EMBL" id="KAG5533727.1"/>
    </source>
</evidence>
<evidence type="ECO:0000256" key="1">
    <source>
        <dbReference type="SAM" id="MobiDB-lite"/>
    </source>
</evidence>
<organism evidence="2 3">
    <name type="scientific">Rhododendron griersonianum</name>
    <dbReference type="NCBI Taxonomy" id="479676"/>
    <lineage>
        <taxon>Eukaryota</taxon>
        <taxon>Viridiplantae</taxon>
        <taxon>Streptophyta</taxon>
        <taxon>Embryophyta</taxon>
        <taxon>Tracheophyta</taxon>
        <taxon>Spermatophyta</taxon>
        <taxon>Magnoliopsida</taxon>
        <taxon>eudicotyledons</taxon>
        <taxon>Gunneridae</taxon>
        <taxon>Pentapetalae</taxon>
        <taxon>asterids</taxon>
        <taxon>Ericales</taxon>
        <taxon>Ericaceae</taxon>
        <taxon>Ericoideae</taxon>
        <taxon>Rhodoreae</taxon>
        <taxon>Rhododendron</taxon>
    </lineage>
</organism>
<evidence type="ECO:0000313" key="3">
    <source>
        <dbReference type="Proteomes" id="UP000823749"/>
    </source>
</evidence>
<protein>
    <submittedName>
        <fullName evidence="2">Uncharacterized protein</fullName>
    </submittedName>
</protein>
<dbReference type="AlphaFoldDB" id="A0AAV6IXZ6"/>
<reference evidence="2" key="1">
    <citation type="submission" date="2020-08" db="EMBL/GenBank/DDBJ databases">
        <title>Plant Genome Project.</title>
        <authorList>
            <person name="Zhang R.-G."/>
        </authorList>
    </citation>
    <scope>NUCLEOTIDE SEQUENCE</scope>
    <source>
        <strain evidence="2">WSP0</strain>
        <tissue evidence="2">Leaf</tissue>
    </source>
</reference>
<feature type="region of interest" description="Disordered" evidence="1">
    <location>
        <begin position="1"/>
        <end position="69"/>
    </location>
</feature>
<feature type="compositionally biased region" description="Basic residues" evidence="1">
    <location>
        <begin position="47"/>
        <end position="56"/>
    </location>
</feature>